<dbReference type="EMBL" id="RIAX01000007">
    <property type="protein sequence ID" value="RNF39166.1"/>
    <property type="molecule type" value="Genomic_DNA"/>
</dbReference>
<dbReference type="RefSeq" id="WP_123165634.1">
    <property type="nucleotide sequence ID" value="NZ_RIAX01000007.1"/>
</dbReference>
<dbReference type="PROSITE" id="PS51462">
    <property type="entry name" value="NUDIX"/>
    <property type="match status" value="1"/>
</dbReference>
<dbReference type="Gene3D" id="3.90.79.10">
    <property type="entry name" value="Nucleoside Triphosphate Pyrophosphohydrolase"/>
    <property type="match status" value="1"/>
</dbReference>
<evidence type="ECO:0000256" key="1">
    <source>
        <dbReference type="ARBA" id="ARBA00001946"/>
    </source>
</evidence>
<sequence>MEMSDWKGAAGICVNDNNEVLMVLQGPPGEEKKWGVPSGGQEQGETLKESCEREFFEETGLRVRALEELTVKTGTYDNAAISFELYYFRVEITGGELLVSAGDEWIQDVAWKPISRLSELELAYSDDITLIESLVKQ</sequence>
<dbReference type="InterPro" id="IPR000086">
    <property type="entry name" value="NUDIX_hydrolase_dom"/>
</dbReference>
<dbReference type="GO" id="GO:0016787">
    <property type="term" value="F:hydrolase activity"/>
    <property type="evidence" value="ECO:0007669"/>
    <property type="project" value="UniProtKB-KW"/>
</dbReference>
<accession>A0A3M8P647</accession>
<dbReference type="Proteomes" id="UP000275473">
    <property type="component" value="Unassembled WGS sequence"/>
</dbReference>
<dbReference type="CDD" id="cd02883">
    <property type="entry name" value="NUDIX_Hydrolase"/>
    <property type="match status" value="1"/>
</dbReference>
<protein>
    <submittedName>
        <fullName evidence="4">NUDIX hydrolase</fullName>
    </submittedName>
</protein>
<proteinExistence type="predicted"/>
<gene>
    <name evidence="4" type="ORF">EEX84_10715</name>
</gene>
<evidence type="ECO:0000313" key="4">
    <source>
        <dbReference type="EMBL" id="RNF39166.1"/>
    </source>
</evidence>
<dbReference type="InterPro" id="IPR020476">
    <property type="entry name" value="Nudix_hydrolase"/>
</dbReference>
<organism evidence="4 5">
    <name type="scientific">Planococcus salinus</name>
    <dbReference type="NCBI Taxonomy" id="1848460"/>
    <lineage>
        <taxon>Bacteria</taxon>
        <taxon>Bacillati</taxon>
        <taxon>Bacillota</taxon>
        <taxon>Bacilli</taxon>
        <taxon>Bacillales</taxon>
        <taxon>Caryophanaceae</taxon>
        <taxon>Planococcus</taxon>
    </lineage>
</organism>
<keyword evidence="5" id="KW-1185">Reference proteome</keyword>
<dbReference type="Pfam" id="PF00293">
    <property type="entry name" value="NUDIX"/>
    <property type="match status" value="1"/>
</dbReference>
<dbReference type="PANTHER" id="PTHR43046">
    <property type="entry name" value="GDP-MANNOSE MANNOSYL HYDROLASE"/>
    <property type="match status" value="1"/>
</dbReference>
<reference evidence="4 5" key="1">
    <citation type="journal article" date="2018" name="Int. J. Syst. Evol. Microbiol.">
        <title>Planococcus salinus sp. nov., a moderately halophilic bacterium isolated from a saline-alkali soil.</title>
        <authorList>
            <person name="Gan L."/>
        </authorList>
    </citation>
    <scope>NUCLEOTIDE SEQUENCE [LARGE SCALE GENOMIC DNA]</scope>
    <source>
        <strain evidence="4 5">LCB217</strain>
    </source>
</reference>
<name>A0A3M8P647_9BACL</name>
<evidence type="ECO:0000313" key="5">
    <source>
        <dbReference type="Proteomes" id="UP000275473"/>
    </source>
</evidence>
<evidence type="ECO:0000259" key="3">
    <source>
        <dbReference type="PROSITE" id="PS51462"/>
    </source>
</evidence>
<comment type="cofactor">
    <cofactor evidence="1">
        <name>Mg(2+)</name>
        <dbReference type="ChEBI" id="CHEBI:18420"/>
    </cofactor>
</comment>
<dbReference type="OrthoDB" id="9804563at2"/>
<dbReference type="AlphaFoldDB" id="A0A3M8P647"/>
<dbReference type="SUPFAM" id="SSF55811">
    <property type="entry name" value="Nudix"/>
    <property type="match status" value="1"/>
</dbReference>
<dbReference type="PRINTS" id="PR00502">
    <property type="entry name" value="NUDIXFAMILY"/>
</dbReference>
<feature type="domain" description="Nudix hydrolase" evidence="3">
    <location>
        <begin position="5"/>
        <end position="134"/>
    </location>
</feature>
<dbReference type="PANTHER" id="PTHR43046:SF2">
    <property type="entry name" value="8-OXO-DGTP DIPHOSPHATASE-RELATED"/>
    <property type="match status" value="1"/>
</dbReference>
<keyword evidence="2 4" id="KW-0378">Hydrolase</keyword>
<dbReference type="InterPro" id="IPR015797">
    <property type="entry name" value="NUDIX_hydrolase-like_dom_sf"/>
</dbReference>
<evidence type="ECO:0000256" key="2">
    <source>
        <dbReference type="ARBA" id="ARBA00022801"/>
    </source>
</evidence>
<comment type="caution">
    <text evidence="4">The sequence shown here is derived from an EMBL/GenBank/DDBJ whole genome shotgun (WGS) entry which is preliminary data.</text>
</comment>